<evidence type="ECO:0000259" key="3">
    <source>
        <dbReference type="SMART" id="SM00833"/>
    </source>
</evidence>
<comment type="caution">
    <text evidence="4">The sequence shown here is derived from an EMBL/GenBank/DDBJ whole genome shotgun (WGS) entry which is preliminary data.</text>
</comment>
<keyword evidence="5" id="KW-1185">Reference proteome</keyword>
<reference evidence="4 5" key="1">
    <citation type="submission" date="2019-06" db="EMBL/GenBank/DDBJ databases">
        <title>Sequencing the genomes of 1000 actinobacteria strains.</title>
        <authorList>
            <person name="Klenk H.-P."/>
        </authorList>
    </citation>
    <scope>NUCLEOTIDE SEQUENCE [LARGE SCALE GENOMIC DNA]</scope>
    <source>
        <strain evidence="4 5">DSM 21947</strain>
    </source>
</reference>
<dbReference type="InterPro" id="IPR036627">
    <property type="entry name" value="CobW-likC_sf"/>
</dbReference>
<organism evidence="4 5">
    <name type="scientific">Rhodoglobus vestalii</name>
    <dbReference type="NCBI Taxonomy" id="193384"/>
    <lineage>
        <taxon>Bacteria</taxon>
        <taxon>Bacillati</taxon>
        <taxon>Actinomycetota</taxon>
        <taxon>Actinomycetes</taxon>
        <taxon>Micrococcales</taxon>
        <taxon>Microbacteriaceae</taxon>
        <taxon>Rhodoglobus</taxon>
    </lineage>
</organism>
<dbReference type="InterPro" id="IPR027417">
    <property type="entry name" value="P-loop_NTPase"/>
</dbReference>
<evidence type="ECO:0000256" key="1">
    <source>
        <dbReference type="ARBA" id="ARBA00022741"/>
    </source>
</evidence>
<dbReference type="PANTHER" id="PTHR43603">
    <property type="entry name" value="COBW DOMAIN-CONTAINING PROTEIN DDB_G0274527"/>
    <property type="match status" value="1"/>
</dbReference>
<dbReference type="AlphaFoldDB" id="A0A8H2K8L2"/>
<dbReference type="RefSeq" id="WP_170192063.1">
    <property type="nucleotide sequence ID" value="NZ_VFRA01000001.1"/>
</dbReference>
<evidence type="ECO:0000313" key="5">
    <source>
        <dbReference type="Proteomes" id="UP000316560"/>
    </source>
</evidence>
<name>A0A8H2K8L2_9MICO</name>
<proteinExistence type="predicted"/>
<accession>A0A8H2K8L2</accession>
<dbReference type="Gene3D" id="3.30.1220.10">
    <property type="entry name" value="CobW-like, C-terminal domain"/>
    <property type="match status" value="1"/>
</dbReference>
<feature type="domain" description="CobW C-terminal" evidence="3">
    <location>
        <begin position="229"/>
        <end position="327"/>
    </location>
</feature>
<keyword evidence="2" id="KW-0143">Chaperone</keyword>
<dbReference type="InterPro" id="IPR051927">
    <property type="entry name" value="Zn_Chap_cDPG_Synth"/>
</dbReference>
<dbReference type="Pfam" id="PF07683">
    <property type="entry name" value="CobW_C"/>
    <property type="match status" value="1"/>
</dbReference>
<dbReference type="InterPro" id="IPR011629">
    <property type="entry name" value="CobW-like_C"/>
</dbReference>
<dbReference type="SMART" id="SM00833">
    <property type="entry name" value="CobW_C"/>
    <property type="match status" value="1"/>
</dbReference>
<evidence type="ECO:0000313" key="4">
    <source>
        <dbReference type="EMBL" id="TQO20072.1"/>
    </source>
</evidence>
<evidence type="ECO:0000256" key="2">
    <source>
        <dbReference type="ARBA" id="ARBA00023186"/>
    </source>
</evidence>
<protein>
    <submittedName>
        <fullName evidence="4">Cobalamin synthesis protein cobW-like protein</fullName>
    </submittedName>
</protein>
<sequence>MRSSSPTLFVSLVSGVDTAATSRVAAILSGHRPDHVATDELTFPTDNSGEFALDLAITLDALADSGQRGHTVVQLDPRADTMEVGLIVDTIFQRRTGEQPAVRLRDLVTVADVRDIRRWLFADGCNANGRDGDIDTEDFDSGATLARQIEFATVVVLTHGDAVPDAKLREAIAVIAKLNPHALVLPLERAVEVVSKPRKRIEPRHLGGAMGWLLELSGKEGWPTTRASISSVVFRDPRPFHPGRLSEVIATCLEPETVGTIVRSRGLIRLASRPDRVGSWSSAGRILNIEPTAMLSWDPESPTGQELVFFGKDLDADQLTAVLGVCLLSDEELIEGPMEWAKYADPFPEWVVNHEH</sequence>
<dbReference type="Proteomes" id="UP000316560">
    <property type="component" value="Unassembled WGS sequence"/>
</dbReference>
<dbReference type="SUPFAM" id="SSF90002">
    <property type="entry name" value="Hypothetical protein YjiA, C-terminal domain"/>
    <property type="match status" value="1"/>
</dbReference>
<dbReference type="GO" id="GO:0000166">
    <property type="term" value="F:nucleotide binding"/>
    <property type="evidence" value="ECO:0007669"/>
    <property type="project" value="UniProtKB-KW"/>
</dbReference>
<dbReference type="EMBL" id="VFRA01000001">
    <property type="protein sequence ID" value="TQO20072.1"/>
    <property type="molecule type" value="Genomic_DNA"/>
</dbReference>
<dbReference type="Gene3D" id="3.40.50.300">
    <property type="entry name" value="P-loop containing nucleotide triphosphate hydrolases"/>
    <property type="match status" value="1"/>
</dbReference>
<dbReference type="PANTHER" id="PTHR43603:SF1">
    <property type="entry name" value="ZINC-REGULATED GTPASE METALLOPROTEIN ACTIVATOR 1"/>
    <property type="match status" value="1"/>
</dbReference>
<keyword evidence="1" id="KW-0547">Nucleotide-binding</keyword>
<gene>
    <name evidence="4" type="ORF">FB472_1683</name>
</gene>